<reference evidence="1 2" key="1">
    <citation type="submission" date="2013-04" db="EMBL/GenBank/DDBJ databases">
        <authorList>
            <person name="Harkins D.M."/>
            <person name="Durkin A.S."/>
            <person name="Brinkac L.M."/>
            <person name="Haft D.H."/>
            <person name="Selengut J.D."/>
            <person name="Sanka R."/>
            <person name="DePew J."/>
            <person name="Purushe J."/>
            <person name="Hartskeerl R.A."/>
            <person name="Ahmed A."/>
            <person name="van der Linden H."/>
            <person name="Goris M.G.A."/>
            <person name="Vinetz J.M."/>
            <person name="Sutton G.G."/>
            <person name="Nierman W.C."/>
            <person name="Fouts D.E."/>
        </authorList>
    </citation>
    <scope>NUCLEOTIDE SEQUENCE [LARGE SCALE GENOMIC DNA]</scope>
    <source>
        <strain evidence="1 2">Sao Paulo</strain>
    </source>
</reference>
<dbReference type="Proteomes" id="UP000013996">
    <property type="component" value="Unassembled WGS sequence"/>
</dbReference>
<sequence length="39" mass="4619">MIESKSIQKKRPTFVGLFDTFPLQTRGLCDEMIIFFRQP</sequence>
<name>A0A5E8HH29_9LEPT</name>
<gene>
    <name evidence="1" type="ORF">LEP1GSC202_2002</name>
</gene>
<organism evidence="1 2">
    <name type="scientific">Leptospira yanagawae serovar Saopaulo str. Sao Paulo = ATCC 700523</name>
    <dbReference type="NCBI Taxonomy" id="1249483"/>
    <lineage>
        <taxon>Bacteria</taxon>
        <taxon>Pseudomonadati</taxon>
        <taxon>Spirochaetota</taxon>
        <taxon>Spirochaetia</taxon>
        <taxon>Leptospirales</taxon>
        <taxon>Leptospiraceae</taxon>
        <taxon>Leptospira</taxon>
    </lineage>
</organism>
<protein>
    <submittedName>
        <fullName evidence="1">Uncharacterized protein</fullName>
    </submittedName>
</protein>
<comment type="caution">
    <text evidence="1">The sequence shown here is derived from an EMBL/GenBank/DDBJ whole genome shotgun (WGS) entry which is preliminary data.</text>
</comment>
<accession>A0A5E8HH29</accession>
<dbReference type="EMBL" id="AOGX02000015">
    <property type="protein sequence ID" value="EOQ89938.1"/>
    <property type="molecule type" value="Genomic_DNA"/>
</dbReference>
<evidence type="ECO:0000313" key="1">
    <source>
        <dbReference type="EMBL" id="EOQ89938.1"/>
    </source>
</evidence>
<evidence type="ECO:0000313" key="2">
    <source>
        <dbReference type="Proteomes" id="UP000013996"/>
    </source>
</evidence>
<proteinExistence type="predicted"/>
<dbReference type="AlphaFoldDB" id="A0A5E8HH29"/>